<dbReference type="EMBL" id="GL379794">
    <property type="protein sequence ID" value="EGT57847.1"/>
    <property type="molecule type" value="Genomic_DNA"/>
</dbReference>
<organism evidence="4">
    <name type="scientific">Caenorhabditis brenneri</name>
    <name type="common">Nematode worm</name>
    <dbReference type="NCBI Taxonomy" id="135651"/>
    <lineage>
        <taxon>Eukaryota</taxon>
        <taxon>Metazoa</taxon>
        <taxon>Ecdysozoa</taxon>
        <taxon>Nematoda</taxon>
        <taxon>Chromadorea</taxon>
        <taxon>Rhabditida</taxon>
        <taxon>Rhabditina</taxon>
        <taxon>Rhabditomorpha</taxon>
        <taxon>Rhabditoidea</taxon>
        <taxon>Rhabditidae</taxon>
        <taxon>Peloderinae</taxon>
        <taxon>Caenorhabditis</taxon>
    </lineage>
</organism>
<dbReference type="HOGENOM" id="CLU_1950694_0_0_1"/>
<accession>G0MH59</accession>
<dbReference type="InParanoid" id="G0MH59"/>
<gene>
    <name evidence="3" type="ORF">CAEBREN_24835</name>
</gene>
<proteinExistence type="predicted"/>
<evidence type="ECO:0000313" key="3">
    <source>
        <dbReference type="EMBL" id="EGT57847.1"/>
    </source>
</evidence>
<dbReference type="Proteomes" id="UP000008068">
    <property type="component" value="Unassembled WGS sequence"/>
</dbReference>
<evidence type="ECO:0000256" key="1">
    <source>
        <dbReference type="SAM" id="MobiDB-lite"/>
    </source>
</evidence>
<feature type="compositionally biased region" description="Basic and acidic residues" evidence="1">
    <location>
        <begin position="94"/>
        <end position="129"/>
    </location>
</feature>
<feature type="transmembrane region" description="Helical" evidence="2">
    <location>
        <begin position="36"/>
        <end position="56"/>
    </location>
</feature>
<keyword evidence="2" id="KW-0812">Transmembrane</keyword>
<keyword evidence="2" id="KW-1133">Transmembrane helix</keyword>
<evidence type="ECO:0000256" key="2">
    <source>
        <dbReference type="SAM" id="Phobius"/>
    </source>
</evidence>
<evidence type="ECO:0000313" key="4">
    <source>
        <dbReference type="Proteomes" id="UP000008068"/>
    </source>
</evidence>
<sequence>MENVCSCLQLSTASSKSINALLISTVFFLNQNQKMVAVECLSIGLLTLIIVLAICWKKKSYDANKKKELENIPFEWDSITPWSPSSIVQASDENGNKESGKPESGIKHTTEENEGDKGTLIDEVRSGNA</sequence>
<keyword evidence="4" id="KW-1185">Reference proteome</keyword>
<name>G0MH59_CAEBE</name>
<dbReference type="AlphaFoldDB" id="G0MH59"/>
<reference evidence="4" key="1">
    <citation type="submission" date="2011-07" db="EMBL/GenBank/DDBJ databases">
        <authorList>
            <consortium name="Caenorhabditis brenneri Sequencing and Analysis Consortium"/>
            <person name="Wilson R.K."/>
        </authorList>
    </citation>
    <scope>NUCLEOTIDE SEQUENCE [LARGE SCALE GENOMIC DNA]</scope>
    <source>
        <strain evidence="4">PB2801</strain>
    </source>
</reference>
<feature type="region of interest" description="Disordered" evidence="1">
    <location>
        <begin position="77"/>
        <end position="129"/>
    </location>
</feature>
<feature type="compositionally biased region" description="Polar residues" evidence="1">
    <location>
        <begin position="80"/>
        <end position="93"/>
    </location>
</feature>
<keyword evidence="2" id="KW-0472">Membrane</keyword>
<protein>
    <submittedName>
        <fullName evidence="3">Uncharacterized protein</fullName>
    </submittedName>
</protein>